<sequence length="53" mass="5819">MTRVIRDAFDCTTVICANQADGYFVVPKFDKIAAGICIGLWFVMQSCGTNVEV</sequence>
<dbReference type="EMBL" id="UYRR01020554">
    <property type="protein sequence ID" value="VDK30508.1"/>
    <property type="molecule type" value="Genomic_DNA"/>
</dbReference>
<organism evidence="3">
    <name type="scientific">Anisakis simplex</name>
    <name type="common">Herring worm</name>
    <dbReference type="NCBI Taxonomy" id="6269"/>
    <lineage>
        <taxon>Eukaryota</taxon>
        <taxon>Metazoa</taxon>
        <taxon>Ecdysozoa</taxon>
        <taxon>Nematoda</taxon>
        <taxon>Chromadorea</taxon>
        <taxon>Rhabditida</taxon>
        <taxon>Spirurina</taxon>
        <taxon>Ascaridomorpha</taxon>
        <taxon>Ascaridoidea</taxon>
        <taxon>Anisakidae</taxon>
        <taxon>Anisakis</taxon>
        <taxon>Anisakis simplex complex</taxon>
    </lineage>
</organism>
<accession>A0A0M3JKP7</accession>
<evidence type="ECO:0000313" key="3">
    <source>
        <dbReference type="WBParaSite" id="ASIM_0000822301-mRNA-1"/>
    </source>
</evidence>
<dbReference type="AlphaFoldDB" id="A0A0M3JKP7"/>
<protein>
    <submittedName>
        <fullName evidence="3">Transposase</fullName>
    </submittedName>
</protein>
<evidence type="ECO:0000313" key="2">
    <source>
        <dbReference type="Proteomes" id="UP000267096"/>
    </source>
</evidence>
<name>A0A0M3JKP7_ANISI</name>
<keyword evidence="2" id="KW-1185">Reference proteome</keyword>
<proteinExistence type="predicted"/>
<dbReference type="WBParaSite" id="ASIM_0000822301-mRNA-1">
    <property type="protein sequence ID" value="ASIM_0000822301-mRNA-1"/>
    <property type="gene ID" value="ASIM_0000822301"/>
</dbReference>
<reference evidence="1 2" key="2">
    <citation type="submission" date="2018-11" db="EMBL/GenBank/DDBJ databases">
        <authorList>
            <consortium name="Pathogen Informatics"/>
        </authorList>
    </citation>
    <scope>NUCLEOTIDE SEQUENCE [LARGE SCALE GENOMIC DNA]</scope>
</reference>
<reference evidence="3" key="1">
    <citation type="submission" date="2017-02" db="UniProtKB">
        <authorList>
            <consortium name="WormBaseParasite"/>
        </authorList>
    </citation>
    <scope>IDENTIFICATION</scope>
</reference>
<dbReference type="Proteomes" id="UP000267096">
    <property type="component" value="Unassembled WGS sequence"/>
</dbReference>
<gene>
    <name evidence="1" type="ORF">ASIM_LOCUS7984</name>
</gene>
<evidence type="ECO:0000313" key="1">
    <source>
        <dbReference type="EMBL" id="VDK30508.1"/>
    </source>
</evidence>